<sequence>MNNDNKRIFNVGVLGIGDISDVYINNLKKYGDILHVLGCAGRSLEKAQAKAAQHGIPRAYADSDALLADADIDIVLNLTVPGVHAPLNLAALHAGKHVYTEKPLAGTFADSQLIMDLAKQKGLYVGSAPDTFMGGRLQSCRRVMDEGLIGDIVGASAFVVSHGQEWFHPNPDFIYKDGAGPLLDIGPYYMVALLALLGPVQHCSAMSSRAFETRAVEGGPLRGDTIEVDVDTHITGTMEFASGAIGTFITSFDVWDSELPRMEIYGTKGTLCMSDIDPLDGPNLFGGKLLFRTRDNYRWKGMPRDPAARASEWIELPCEHPFNSTSHAENSRGIGLVDMAHAIRQQRQERASGAMALHSLELMEGLLWSARARQFCELKTTFERPAPLPVDFPASE</sequence>
<dbReference type="GO" id="GO:0000166">
    <property type="term" value="F:nucleotide binding"/>
    <property type="evidence" value="ECO:0007669"/>
    <property type="project" value="InterPro"/>
</dbReference>
<dbReference type="Gene3D" id="3.30.360.10">
    <property type="entry name" value="Dihydrodipicolinate Reductase, domain 2"/>
    <property type="match status" value="1"/>
</dbReference>
<keyword evidence="5" id="KW-1185">Reference proteome</keyword>
<evidence type="ECO:0000259" key="2">
    <source>
        <dbReference type="Pfam" id="PF01408"/>
    </source>
</evidence>
<reference evidence="5" key="1">
    <citation type="submission" date="2016-05" db="EMBL/GenBank/DDBJ databases">
        <authorList>
            <person name="Baek K."/>
            <person name="Yang S.-J."/>
        </authorList>
    </citation>
    <scope>NUCLEOTIDE SEQUENCE [LARGE SCALE GENOMIC DNA]</scope>
    <source>
        <strain evidence="5">ST58-10</strain>
    </source>
</reference>
<evidence type="ECO:0000256" key="1">
    <source>
        <dbReference type="ARBA" id="ARBA00023002"/>
    </source>
</evidence>
<dbReference type="SUPFAM" id="SSF51735">
    <property type="entry name" value="NAD(P)-binding Rossmann-fold domains"/>
    <property type="match status" value="1"/>
</dbReference>
<dbReference type="RefSeq" id="WP_067383804.1">
    <property type="nucleotide sequence ID" value="NZ_CP015839.1"/>
</dbReference>
<dbReference type="EMBL" id="CP015839">
    <property type="protein sequence ID" value="ANG63563.1"/>
    <property type="molecule type" value="Genomic_DNA"/>
</dbReference>
<dbReference type="InterPro" id="IPR050463">
    <property type="entry name" value="Gfo/Idh/MocA_oxidrdct_glycsds"/>
</dbReference>
<dbReference type="KEGG" id="mars:A8C75_14490"/>
<dbReference type="Pfam" id="PF22725">
    <property type="entry name" value="GFO_IDH_MocA_C3"/>
    <property type="match status" value="1"/>
</dbReference>
<dbReference type="Pfam" id="PF01408">
    <property type="entry name" value="GFO_IDH_MocA"/>
    <property type="match status" value="1"/>
</dbReference>
<dbReference type="OrthoDB" id="9781031at2"/>
<dbReference type="STRING" id="1821621.A8C75_14490"/>
<dbReference type="PANTHER" id="PTHR43818">
    <property type="entry name" value="BCDNA.GH03377"/>
    <property type="match status" value="1"/>
</dbReference>
<feature type="domain" description="GFO/IDH/MocA-like oxidoreductase" evidence="3">
    <location>
        <begin position="138"/>
        <end position="271"/>
    </location>
</feature>
<feature type="domain" description="Gfo/Idh/MocA-like oxidoreductase N-terminal" evidence="2">
    <location>
        <begin position="9"/>
        <end position="125"/>
    </location>
</feature>
<name>A0A1A9F1F7_9GAMM</name>
<dbReference type="AlphaFoldDB" id="A0A1A9F1F7"/>
<evidence type="ECO:0000313" key="5">
    <source>
        <dbReference type="Proteomes" id="UP000078070"/>
    </source>
</evidence>
<dbReference type="PANTHER" id="PTHR43818:SF11">
    <property type="entry name" value="BCDNA.GH03377"/>
    <property type="match status" value="1"/>
</dbReference>
<dbReference type="InterPro" id="IPR055170">
    <property type="entry name" value="GFO_IDH_MocA-like_dom"/>
</dbReference>
<dbReference type="SUPFAM" id="SSF55347">
    <property type="entry name" value="Glyceraldehyde-3-phosphate dehydrogenase-like, C-terminal domain"/>
    <property type="match status" value="1"/>
</dbReference>
<dbReference type="InterPro" id="IPR036291">
    <property type="entry name" value="NAD(P)-bd_dom_sf"/>
</dbReference>
<keyword evidence="1" id="KW-0560">Oxidoreductase</keyword>
<accession>A0A1A9F1F7</accession>
<evidence type="ECO:0000259" key="3">
    <source>
        <dbReference type="Pfam" id="PF22725"/>
    </source>
</evidence>
<dbReference type="InterPro" id="IPR000683">
    <property type="entry name" value="Gfo/Idh/MocA-like_OxRdtase_N"/>
</dbReference>
<proteinExistence type="predicted"/>
<reference evidence="4 5" key="2">
    <citation type="journal article" date="2018" name="Int. J. Syst. Evol. Microbiol.">
        <title>Marinobacterium aestuarii sp. nov., a benzene-degrading marine bacterium isolated from estuary sediment.</title>
        <authorList>
            <person name="Bae S.S."/>
            <person name="Jung J."/>
            <person name="Chung D."/>
            <person name="Baek K."/>
        </authorList>
    </citation>
    <scope>NUCLEOTIDE SEQUENCE [LARGE SCALE GENOMIC DNA]</scope>
    <source>
        <strain evidence="4 5">ST58-10</strain>
    </source>
</reference>
<gene>
    <name evidence="4" type="ORF">A8C75_14490</name>
</gene>
<dbReference type="Proteomes" id="UP000078070">
    <property type="component" value="Chromosome"/>
</dbReference>
<dbReference type="Gene3D" id="3.40.50.720">
    <property type="entry name" value="NAD(P)-binding Rossmann-like Domain"/>
    <property type="match status" value="1"/>
</dbReference>
<dbReference type="GO" id="GO:0016491">
    <property type="term" value="F:oxidoreductase activity"/>
    <property type="evidence" value="ECO:0007669"/>
    <property type="project" value="UniProtKB-KW"/>
</dbReference>
<organism evidence="4 5">
    <name type="scientific">Marinobacterium aestuarii</name>
    <dbReference type="NCBI Taxonomy" id="1821621"/>
    <lineage>
        <taxon>Bacteria</taxon>
        <taxon>Pseudomonadati</taxon>
        <taxon>Pseudomonadota</taxon>
        <taxon>Gammaproteobacteria</taxon>
        <taxon>Oceanospirillales</taxon>
        <taxon>Oceanospirillaceae</taxon>
        <taxon>Marinobacterium</taxon>
    </lineage>
</organism>
<evidence type="ECO:0000313" key="4">
    <source>
        <dbReference type="EMBL" id="ANG63563.1"/>
    </source>
</evidence>
<protein>
    <submittedName>
        <fullName evidence="4">Oxidoreductase</fullName>
    </submittedName>
</protein>